<dbReference type="RefSeq" id="XP_022235999.1">
    <property type="nucleotide sequence ID" value="XM_022380291.1"/>
</dbReference>
<dbReference type="PANTHER" id="PTHR19871:SF28">
    <property type="entry name" value="AAA+ ATPASE DOMAIN-CONTAINING PROTEIN"/>
    <property type="match status" value="1"/>
</dbReference>
<feature type="non-terminal residue" evidence="2">
    <location>
        <position position="225"/>
    </location>
</feature>
<evidence type="ECO:0000313" key="2">
    <source>
        <dbReference type="RefSeq" id="XP_022235999.1"/>
    </source>
</evidence>
<keyword evidence="1" id="KW-1185">Reference proteome</keyword>
<sequence length="225" mass="26050">FEHERRHLHEVVFPDLQRHCSALGIDVELEDIHQGTVVDSILEPTIFAQQMKEIEACHRESLGCFFLCLVGNKYRPYPFPLSIESSEFNHIYNAALDAGLDVALLDQWYKCNNNLVPPAYILQPPQSKNEHVELRRPDLCKKYLFLQQVQSWTEDAETLLRIIQYGARVAFEEGLINSQKQRKYILSGVHSHLDVALQLSKQAGQHIISVIHQKWLIFQEYTVIS</sequence>
<dbReference type="InterPro" id="IPR052752">
    <property type="entry name" value="NACHT-WD_repeat"/>
</dbReference>
<dbReference type="PANTHER" id="PTHR19871">
    <property type="entry name" value="BETA TRANSDUCIN-RELATED PROTEIN"/>
    <property type="match status" value="1"/>
</dbReference>
<accession>A0ABM1RX94</accession>
<gene>
    <name evidence="2" type="primary">LOC111083645</name>
</gene>
<feature type="non-terminal residue" evidence="2">
    <location>
        <position position="1"/>
    </location>
</feature>
<reference evidence="2" key="1">
    <citation type="submission" date="2025-08" db="UniProtKB">
        <authorList>
            <consortium name="RefSeq"/>
        </authorList>
    </citation>
    <scope>IDENTIFICATION</scope>
    <source>
        <tissue evidence="2">Muscle</tissue>
    </source>
</reference>
<organism evidence="1 2">
    <name type="scientific">Limulus polyphemus</name>
    <name type="common">Atlantic horseshoe crab</name>
    <dbReference type="NCBI Taxonomy" id="6850"/>
    <lineage>
        <taxon>Eukaryota</taxon>
        <taxon>Metazoa</taxon>
        <taxon>Ecdysozoa</taxon>
        <taxon>Arthropoda</taxon>
        <taxon>Chelicerata</taxon>
        <taxon>Merostomata</taxon>
        <taxon>Xiphosura</taxon>
        <taxon>Limulidae</taxon>
        <taxon>Limulus</taxon>
    </lineage>
</organism>
<dbReference type="GeneID" id="111083645"/>
<protein>
    <submittedName>
        <fullName evidence="2">NACHT and WD repeat domain-containing protein 2-like</fullName>
    </submittedName>
</protein>
<name>A0ABM1RX94_LIMPO</name>
<evidence type="ECO:0000313" key="1">
    <source>
        <dbReference type="Proteomes" id="UP000694941"/>
    </source>
</evidence>
<dbReference type="Proteomes" id="UP000694941">
    <property type="component" value="Unplaced"/>
</dbReference>
<proteinExistence type="predicted"/>